<gene>
    <name evidence="2" type="ORF">SAOR_15970</name>
</gene>
<protein>
    <submittedName>
        <fullName evidence="2">4-carboxymuconolactone decarboxylase</fullName>
    </submittedName>
</protein>
<dbReference type="PANTHER" id="PTHR33570">
    <property type="entry name" value="4-CARBOXYMUCONOLACTONE DECARBOXYLASE FAMILY PROTEIN"/>
    <property type="match status" value="1"/>
</dbReference>
<dbReference type="GO" id="GO:0051920">
    <property type="term" value="F:peroxiredoxin activity"/>
    <property type="evidence" value="ECO:0007669"/>
    <property type="project" value="InterPro"/>
</dbReference>
<dbReference type="RefSeq" id="WP_123632293.1">
    <property type="nucleotide sequence ID" value="NZ_AYKH01000043.1"/>
</dbReference>
<dbReference type="AlphaFoldDB" id="A0A423PFA6"/>
<proteinExistence type="predicted"/>
<dbReference type="PANTHER" id="PTHR33570:SF10">
    <property type="entry name" value="GAMMA-CARBOXYMUCONOLACTONE DECARBOXYLASE"/>
    <property type="match status" value="1"/>
</dbReference>
<dbReference type="InterPro" id="IPR003779">
    <property type="entry name" value="CMD-like"/>
</dbReference>
<name>A0A423PFA6_9GAMM</name>
<dbReference type="Gene3D" id="1.20.1290.10">
    <property type="entry name" value="AhpD-like"/>
    <property type="match status" value="1"/>
</dbReference>
<dbReference type="SUPFAM" id="SSF69118">
    <property type="entry name" value="AhpD-like"/>
    <property type="match status" value="1"/>
</dbReference>
<organism evidence="2 3">
    <name type="scientific">Salinisphaera orenii MK-B5</name>
    <dbReference type="NCBI Taxonomy" id="856730"/>
    <lineage>
        <taxon>Bacteria</taxon>
        <taxon>Pseudomonadati</taxon>
        <taxon>Pseudomonadota</taxon>
        <taxon>Gammaproteobacteria</taxon>
        <taxon>Salinisphaerales</taxon>
        <taxon>Salinisphaeraceae</taxon>
        <taxon>Salinisphaera</taxon>
    </lineage>
</organism>
<dbReference type="Pfam" id="PF02627">
    <property type="entry name" value="CMD"/>
    <property type="match status" value="1"/>
</dbReference>
<feature type="domain" description="Carboxymuconolactone decarboxylase-like" evidence="1">
    <location>
        <begin position="47"/>
        <end position="132"/>
    </location>
</feature>
<evidence type="ECO:0000259" key="1">
    <source>
        <dbReference type="Pfam" id="PF02627"/>
    </source>
</evidence>
<comment type="caution">
    <text evidence="2">The sequence shown here is derived from an EMBL/GenBank/DDBJ whole genome shotgun (WGS) entry which is preliminary data.</text>
</comment>
<keyword evidence="3" id="KW-1185">Reference proteome</keyword>
<sequence>MTNRHPDNDPATGVTETTRRARGTAALAAITGASGAAVIDSLADIAPELGEWILDFAYGDVFARPGLDHATRELATIAALTASGHAAPQLEVHIGGALNVGCTPQAIIDIILQMAVYAGFPAALNGVAAAREVFAERDLLPLTGVDHS</sequence>
<dbReference type="InterPro" id="IPR029032">
    <property type="entry name" value="AhpD-like"/>
</dbReference>
<reference evidence="2 3" key="1">
    <citation type="submission" date="2013-10" db="EMBL/GenBank/DDBJ databases">
        <title>Salinisphaera orenii MK-B5 Genome Sequencing.</title>
        <authorList>
            <person name="Lai Q."/>
            <person name="Li C."/>
            <person name="Shao Z."/>
        </authorList>
    </citation>
    <scope>NUCLEOTIDE SEQUENCE [LARGE SCALE GENOMIC DNA]</scope>
    <source>
        <strain evidence="2 3">MK-B5</strain>
    </source>
</reference>
<accession>A0A423PFA6</accession>
<dbReference type="Proteomes" id="UP000283993">
    <property type="component" value="Unassembled WGS sequence"/>
</dbReference>
<evidence type="ECO:0000313" key="3">
    <source>
        <dbReference type="Proteomes" id="UP000283993"/>
    </source>
</evidence>
<evidence type="ECO:0000313" key="2">
    <source>
        <dbReference type="EMBL" id="ROO24282.1"/>
    </source>
</evidence>
<dbReference type="InterPro" id="IPR052512">
    <property type="entry name" value="4CMD/NDH-1_regulator"/>
</dbReference>
<dbReference type="EMBL" id="AYKH01000043">
    <property type="protein sequence ID" value="ROO24282.1"/>
    <property type="molecule type" value="Genomic_DNA"/>
</dbReference>